<gene>
    <name evidence="2" type="ORF">OSB04_009950</name>
</gene>
<protein>
    <submittedName>
        <fullName evidence="2">Uncharacterized protein</fullName>
    </submittedName>
</protein>
<comment type="caution">
    <text evidence="2">The sequence shown here is derived from an EMBL/GenBank/DDBJ whole genome shotgun (WGS) entry which is preliminary data.</text>
</comment>
<dbReference type="Proteomes" id="UP001172457">
    <property type="component" value="Chromosome 3"/>
</dbReference>
<dbReference type="AlphaFoldDB" id="A0AA38WNV0"/>
<dbReference type="EMBL" id="JARYMX010000003">
    <property type="protein sequence ID" value="KAJ9555336.1"/>
    <property type="molecule type" value="Genomic_DNA"/>
</dbReference>
<feature type="region of interest" description="Disordered" evidence="1">
    <location>
        <begin position="75"/>
        <end position="96"/>
    </location>
</feature>
<evidence type="ECO:0000313" key="2">
    <source>
        <dbReference type="EMBL" id="KAJ9555336.1"/>
    </source>
</evidence>
<proteinExistence type="predicted"/>
<keyword evidence="3" id="KW-1185">Reference proteome</keyword>
<name>A0AA38WNV0_9ASTR</name>
<evidence type="ECO:0000313" key="3">
    <source>
        <dbReference type="Proteomes" id="UP001172457"/>
    </source>
</evidence>
<accession>A0AA38WNV0</accession>
<sequence>MLVWTAMCWHKSQKHPGPLNTNRGMLSRRAMFAVKTKFEIMQAGGGDSRRRRSSAGFSNMSMAVKILIASSGGGIRSKFSEPSGKPTSPNGSWSSSSWMLSFARERDGRKRAAVSGVVTMRYPRPHWVQTNPRQFLDRSPTAKACSPGSKPPYLQNASPMARTRITFPAATITFPDGHCSHRHHLNRRRHHLRISIFPVPISNIFNQRRHVKIRRPTFFHRFLRHFRKLPNPLPSRLSFFTIIHQTFDRNPDVVLRHHQSNLRFNVTNPNPNLSNLHDKHFVKKLIREMRPRDHRHARGNRFQDRIPPACVTKTPNGGCESISNCGGPTVDDQPAVAHPFFEPLFRKPFFKFFGFGPYAPYERLVRGLES</sequence>
<organism evidence="2 3">
    <name type="scientific">Centaurea solstitialis</name>
    <name type="common">yellow star-thistle</name>
    <dbReference type="NCBI Taxonomy" id="347529"/>
    <lineage>
        <taxon>Eukaryota</taxon>
        <taxon>Viridiplantae</taxon>
        <taxon>Streptophyta</taxon>
        <taxon>Embryophyta</taxon>
        <taxon>Tracheophyta</taxon>
        <taxon>Spermatophyta</taxon>
        <taxon>Magnoliopsida</taxon>
        <taxon>eudicotyledons</taxon>
        <taxon>Gunneridae</taxon>
        <taxon>Pentapetalae</taxon>
        <taxon>asterids</taxon>
        <taxon>campanulids</taxon>
        <taxon>Asterales</taxon>
        <taxon>Asteraceae</taxon>
        <taxon>Carduoideae</taxon>
        <taxon>Cardueae</taxon>
        <taxon>Centaureinae</taxon>
        <taxon>Centaurea</taxon>
    </lineage>
</organism>
<evidence type="ECO:0000256" key="1">
    <source>
        <dbReference type="SAM" id="MobiDB-lite"/>
    </source>
</evidence>
<reference evidence="2" key="1">
    <citation type="submission" date="2023-03" db="EMBL/GenBank/DDBJ databases">
        <title>Chromosome-scale reference genome and RAD-based genetic map of yellow starthistle (Centaurea solstitialis) reveal putative structural variation and QTLs associated with invader traits.</title>
        <authorList>
            <person name="Reatini B."/>
            <person name="Cang F.A."/>
            <person name="Jiang Q."/>
            <person name="Mckibben M.T.W."/>
            <person name="Barker M.S."/>
            <person name="Rieseberg L.H."/>
            <person name="Dlugosch K.M."/>
        </authorList>
    </citation>
    <scope>NUCLEOTIDE SEQUENCE</scope>
    <source>
        <strain evidence="2">CAN-66</strain>
        <tissue evidence="2">Leaf</tissue>
    </source>
</reference>